<evidence type="ECO:0000259" key="2">
    <source>
        <dbReference type="Pfam" id="PF04676"/>
    </source>
</evidence>
<sequence>MSNKVKILLCGDVEGKFDALFKRVDTINNKSGPFDLLLCVGNFFGINNKEFIPYKIGDKKIPIPTYILGPNKEDHVNLYPNHDEHHELCTNVFYLGKRGIFTDSKGLKIAYISGVTCETQDQLWTYNQTDISTLCDIVLKGNPSFKGVDILLTSQWPLGIIEKKANITVTQQNEMISLLCVKLKPRYIISGLEGMHYERAPFRCPSLTDHDMEIATRFIALARVGNPKKDKWLYALNLTPMDKMKISDLLQKTTDETPCPLNLSELESKVFKTKKKRHAPNGQQYFYDMEAPMEDNQKKSKPKRQKVEFDQNKCWFCLASPTFEKHLVVSVGDHSYLALAKGGLVKEHFLISPMTHFQSSLACTDDIQKEMEKFKNALHKYFSKDGKVPVFFERNYKTSHMQLQVVPIPQQATRELKDIFMDESDAQGFQLSSLEPSSRLDQVIPPKTPFFTVELPDNTILYTTVVSSMNFPLNFAREVLASGPILNKPDRIDYRDCIVEKDQEDDLVKQIRIDFEPFDFTTNVDGLKVVYFLFIKVKQSEFLKYIRGSGADNSLCCRPWKKLPRKQLNKTCRKKDNLLSTICRGLHI</sequence>
<evidence type="ECO:0008006" key="6">
    <source>
        <dbReference type="Google" id="ProtNLM"/>
    </source>
</evidence>
<accession>A0A834I3K2</accession>
<dbReference type="GO" id="GO:0071014">
    <property type="term" value="C:post-mRNA release spliceosomal complex"/>
    <property type="evidence" value="ECO:0007669"/>
    <property type="project" value="TreeGrafter"/>
</dbReference>
<dbReference type="Proteomes" id="UP000625711">
    <property type="component" value="Unassembled WGS sequence"/>
</dbReference>
<dbReference type="AlphaFoldDB" id="A0A834I3K2"/>
<protein>
    <recommendedName>
        <fullName evidence="6">CWF19-like protein 1</fullName>
    </recommendedName>
</protein>
<comment type="similarity">
    <text evidence="1">Belongs to the CWF19 family.</text>
</comment>
<dbReference type="SUPFAM" id="SSF54197">
    <property type="entry name" value="HIT-like"/>
    <property type="match status" value="1"/>
</dbReference>
<reference evidence="4" key="1">
    <citation type="submission" date="2020-08" db="EMBL/GenBank/DDBJ databases">
        <title>Genome sequencing and assembly of the red palm weevil Rhynchophorus ferrugineus.</title>
        <authorList>
            <person name="Dias G.B."/>
            <person name="Bergman C.M."/>
            <person name="Manee M."/>
        </authorList>
    </citation>
    <scope>NUCLEOTIDE SEQUENCE</scope>
    <source>
        <strain evidence="4">AA-2017</strain>
        <tissue evidence="4">Whole larva</tissue>
    </source>
</reference>
<evidence type="ECO:0000313" key="4">
    <source>
        <dbReference type="EMBL" id="KAF7271866.1"/>
    </source>
</evidence>
<dbReference type="Pfam" id="PF04676">
    <property type="entry name" value="CwfJ_C_2"/>
    <property type="match status" value="1"/>
</dbReference>
<dbReference type="OrthoDB" id="444325at2759"/>
<dbReference type="PANTHER" id="PTHR12072:SF4">
    <property type="entry name" value="CWF19-LIKE PROTEIN 1"/>
    <property type="match status" value="1"/>
</dbReference>
<dbReference type="PANTHER" id="PTHR12072">
    <property type="entry name" value="CWF19, CELL CYCLE CONTROL PROTEIN"/>
    <property type="match status" value="1"/>
</dbReference>
<dbReference type="CDD" id="cd07380">
    <property type="entry name" value="MPP_CWF19_N"/>
    <property type="match status" value="1"/>
</dbReference>
<evidence type="ECO:0000313" key="5">
    <source>
        <dbReference type="Proteomes" id="UP000625711"/>
    </source>
</evidence>
<dbReference type="InterPro" id="IPR006768">
    <property type="entry name" value="Cwf19-like_C_dom-1"/>
</dbReference>
<proteinExistence type="inferred from homology"/>
<feature type="domain" description="Cwf19-like C-terminal" evidence="3">
    <location>
        <begin position="304"/>
        <end position="420"/>
    </location>
</feature>
<dbReference type="GO" id="GO:0000398">
    <property type="term" value="P:mRNA splicing, via spliceosome"/>
    <property type="evidence" value="ECO:0007669"/>
    <property type="project" value="TreeGrafter"/>
</dbReference>
<dbReference type="InterPro" id="IPR040194">
    <property type="entry name" value="Cwf19-like"/>
</dbReference>
<evidence type="ECO:0000259" key="3">
    <source>
        <dbReference type="Pfam" id="PF04677"/>
    </source>
</evidence>
<evidence type="ECO:0000256" key="1">
    <source>
        <dbReference type="ARBA" id="ARBA00006795"/>
    </source>
</evidence>
<keyword evidence="5" id="KW-1185">Reference proteome</keyword>
<name>A0A834I3K2_RHYFE</name>
<feature type="domain" description="Cwf19-like protein C-terminal" evidence="2">
    <location>
        <begin position="431"/>
        <end position="521"/>
    </location>
</feature>
<organism evidence="4 5">
    <name type="scientific">Rhynchophorus ferrugineus</name>
    <name type="common">Red palm weevil</name>
    <name type="synonym">Curculio ferrugineus</name>
    <dbReference type="NCBI Taxonomy" id="354439"/>
    <lineage>
        <taxon>Eukaryota</taxon>
        <taxon>Metazoa</taxon>
        <taxon>Ecdysozoa</taxon>
        <taxon>Arthropoda</taxon>
        <taxon>Hexapoda</taxon>
        <taxon>Insecta</taxon>
        <taxon>Pterygota</taxon>
        <taxon>Neoptera</taxon>
        <taxon>Endopterygota</taxon>
        <taxon>Coleoptera</taxon>
        <taxon>Polyphaga</taxon>
        <taxon>Cucujiformia</taxon>
        <taxon>Curculionidae</taxon>
        <taxon>Dryophthorinae</taxon>
        <taxon>Rhynchophorus</taxon>
    </lineage>
</organism>
<dbReference type="GO" id="GO:0061632">
    <property type="term" value="F:RNA lariat debranching enzyme activator activity"/>
    <property type="evidence" value="ECO:0007669"/>
    <property type="project" value="TreeGrafter"/>
</dbReference>
<dbReference type="InterPro" id="IPR036265">
    <property type="entry name" value="HIT-like_sf"/>
</dbReference>
<dbReference type="Pfam" id="PF04677">
    <property type="entry name" value="CwfJ_C_1"/>
    <property type="match status" value="1"/>
</dbReference>
<dbReference type="EMBL" id="JAACXV010013888">
    <property type="protein sequence ID" value="KAF7271866.1"/>
    <property type="molecule type" value="Genomic_DNA"/>
</dbReference>
<dbReference type="InterPro" id="IPR006767">
    <property type="entry name" value="Cwf19-like_C_dom-2"/>
</dbReference>
<comment type="caution">
    <text evidence="4">The sequence shown here is derived from an EMBL/GenBank/DDBJ whole genome shotgun (WGS) entry which is preliminary data.</text>
</comment>
<gene>
    <name evidence="4" type="ORF">GWI33_015343</name>
</gene>